<evidence type="ECO:0000313" key="4">
    <source>
        <dbReference type="Proteomes" id="UP000199312"/>
    </source>
</evidence>
<feature type="domain" description="Transcription regulator PadR N-terminal" evidence="2">
    <location>
        <begin position="48"/>
        <end position="119"/>
    </location>
</feature>
<gene>
    <name evidence="3" type="ORF">SAMN04488006_1050</name>
</gene>
<name>A0A1I6PI64_9FLAO</name>
<dbReference type="InterPro" id="IPR005149">
    <property type="entry name" value="Tscrpt_reg_PadR_N"/>
</dbReference>
<dbReference type="Pfam" id="PF03551">
    <property type="entry name" value="PadR"/>
    <property type="match status" value="1"/>
</dbReference>
<dbReference type="AlphaFoldDB" id="A0A1I6PI64"/>
<protein>
    <submittedName>
        <fullName evidence="3">Transcriptional regulator PadR-like family protein</fullName>
    </submittedName>
</protein>
<accession>A0A1I6PI64</accession>
<dbReference type="InterPro" id="IPR052509">
    <property type="entry name" value="Metal_resp_DNA-bind_regulator"/>
</dbReference>
<keyword evidence="4" id="KW-1185">Reference proteome</keyword>
<reference evidence="4" key="1">
    <citation type="submission" date="2016-10" db="EMBL/GenBank/DDBJ databases">
        <authorList>
            <person name="Varghese N."/>
            <person name="Submissions S."/>
        </authorList>
    </citation>
    <scope>NUCLEOTIDE SEQUENCE [LARGE SCALE GENOMIC DNA]</scope>
    <source>
        <strain evidence="4">DSM 24450</strain>
    </source>
</reference>
<keyword evidence="1" id="KW-0812">Transmembrane</keyword>
<sequence length="143" mass="16551">MLKNIPNKVIHKKIMHIFILLIKLQPIVYNAIIMGNQKLYKGSLQTIILKLLEENDKMYGYEITQKVKELTKGELSITEGALYPALHKLEAERLLDVEVTTVDNRLRKYYKLTEHGTKETVNRLAELEEFIATMKTIVNPKLA</sequence>
<dbReference type="InterPro" id="IPR036388">
    <property type="entry name" value="WH-like_DNA-bd_sf"/>
</dbReference>
<evidence type="ECO:0000256" key="1">
    <source>
        <dbReference type="SAM" id="Phobius"/>
    </source>
</evidence>
<proteinExistence type="predicted"/>
<feature type="transmembrane region" description="Helical" evidence="1">
    <location>
        <begin position="14"/>
        <end position="33"/>
    </location>
</feature>
<evidence type="ECO:0000313" key="3">
    <source>
        <dbReference type="EMBL" id="SFS39778.1"/>
    </source>
</evidence>
<evidence type="ECO:0000259" key="2">
    <source>
        <dbReference type="Pfam" id="PF03551"/>
    </source>
</evidence>
<dbReference type="Proteomes" id="UP000199312">
    <property type="component" value="Unassembled WGS sequence"/>
</dbReference>
<keyword evidence="1" id="KW-0472">Membrane</keyword>
<dbReference type="PANTHER" id="PTHR33169">
    <property type="entry name" value="PADR-FAMILY TRANSCRIPTIONAL REGULATOR"/>
    <property type="match status" value="1"/>
</dbReference>
<organism evidence="3 4">
    <name type="scientific">Lutibacter maritimus</name>
    <dbReference type="NCBI Taxonomy" id="593133"/>
    <lineage>
        <taxon>Bacteria</taxon>
        <taxon>Pseudomonadati</taxon>
        <taxon>Bacteroidota</taxon>
        <taxon>Flavobacteriia</taxon>
        <taxon>Flavobacteriales</taxon>
        <taxon>Flavobacteriaceae</taxon>
        <taxon>Lutibacter</taxon>
    </lineage>
</organism>
<dbReference type="EMBL" id="FOZP01000002">
    <property type="protein sequence ID" value="SFS39778.1"/>
    <property type="molecule type" value="Genomic_DNA"/>
</dbReference>
<dbReference type="STRING" id="593133.SAMN04488006_1050"/>
<dbReference type="Gene3D" id="1.10.10.10">
    <property type="entry name" value="Winged helix-like DNA-binding domain superfamily/Winged helix DNA-binding domain"/>
    <property type="match status" value="1"/>
</dbReference>
<dbReference type="InterPro" id="IPR036390">
    <property type="entry name" value="WH_DNA-bd_sf"/>
</dbReference>
<dbReference type="PANTHER" id="PTHR33169:SF14">
    <property type="entry name" value="TRANSCRIPTIONAL REGULATOR RV3488"/>
    <property type="match status" value="1"/>
</dbReference>
<keyword evidence="1" id="KW-1133">Transmembrane helix</keyword>
<dbReference type="SUPFAM" id="SSF46785">
    <property type="entry name" value="Winged helix' DNA-binding domain"/>
    <property type="match status" value="1"/>
</dbReference>